<sequence length="67" mass="7379">MESLLNRAACGDPAVGEKEKLVGCKLRSYSGTAIMICHGISCFELMLVHCYSRGLKETEKADKRNKS</sequence>
<dbReference type="Proteomes" id="UP000187609">
    <property type="component" value="Unassembled WGS sequence"/>
</dbReference>
<dbReference type="Gramene" id="OIT31036">
    <property type="protein sequence ID" value="OIT31036"/>
    <property type="gene ID" value="A4A49_14292"/>
</dbReference>
<reference evidence="1" key="1">
    <citation type="submission" date="2016-11" db="EMBL/GenBank/DDBJ databases">
        <title>The genome of Nicotiana attenuata.</title>
        <authorList>
            <person name="Xu S."/>
            <person name="Brockmoeller T."/>
            <person name="Gaquerel E."/>
            <person name="Navarro A."/>
            <person name="Kuhl H."/>
            <person name="Gase K."/>
            <person name="Ling Z."/>
            <person name="Zhou W."/>
            <person name="Kreitzer C."/>
            <person name="Stanke M."/>
            <person name="Tang H."/>
            <person name="Lyons E."/>
            <person name="Pandey P."/>
            <person name="Pandey S.P."/>
            <person name="Timmermann B."/>
            <person name="Baldwin I.T."/>
        </authorList>
    </citation>
    <scope>NUCLEOTIDE SEQUENCE [LARGE SCALE GENOMIC DNA]</scope>
    <source>
        <strain evidence="1">UT</strain>
    </source>
</reference>
<organism evidence="1 2">
    <name type="scientific">Nicotiana attenuata</name>
    <name type="common">Coyote tobacco</name>
    <dbReference type="NCBI Taxonomy" id="49451"/>
    <lineage>
        <taxon>Eukaryota</taxon>
        <taxon>Viridiplantae</taxon>
        <taxon>Streptophyta</taxon>
        <taxon>Embryophyta</taxon>
        <taxon>Tracheophyta</taxon>
        <taxon>Spermatophyta</taxon>
        <taxon>Magnoliopsida</taxon>
        <taxon>eudicotyledons</taxon>
        <taxon>Gunneridae</taxon>
        <taxon>Pentapetalae</taxon>
        <taxon>asterids</taxon>
        <taxon>lamiids</taxon>
        <taxon>Solanales</taxon>
        <taxon>Solanaceae</taxon>
        <taxon>Nicotianoideae</taxon>
        <taxon>Nicotianeae</taxon>
        <taxon>Nicotiana</taxon>
    </lineage>
</organism>
<proteinExistence type="predicted"/>
<gene>
    <name evidence="1" type="ORF">A4A49_14292</name>
</gene>
<evidence type="ECO:0000313" key="2">
    <source>
        <dbReference type="Proteomes" id="UP000187609"/>
    </source>
</evidence>
<accession>A0A314KNW2</accession>
<keyword evidence="2" id="KW-1185">Reference proteome</keyword>
<evidence type="ECO:0000313" key="1">
    <source>
        <dbReference type="EMBL" id="OIT31036.1"/>
    </source>
</evidence>
<comment type="caution">
    <text evidence="1">The sequence shown here is derived from an EMBL/GenBank/DDBJ whole genome shotgun (WGS) entry which is preliminary data.</text>
</comment>
<protein>
    <submittedName>
        <fullName evidence="1">Uncharacterized protein</fullName>
    </submittedName>
</protein>
<name>A0A314KNW2_NICAT</name>
<dbReference type="EMBL" id="MJEQ01001368">
    <property type="protein sequence ID" value="OIT31036.1"/>
    <property type="molecule type" value="Genomic_DNA"/>
</dbReference>
<dbReference type="AlphaFoldDB" id="A0A314KNW2"/>